<dbReference type="EMBL" id="CP133772">
    <property type="protein sequence ID" value="WYY00350.1"/>
    <property type="molecule type" value="Genomic_DNA"/>
</dbReference>
<dbReference type="RefSeq" id="WP_393970689.1">
    <property type="nucleotide sequence ID" value="NZ_CP133772.1"/>
</dbReference>
<sequence length="162" mass="17794">METIFETVDLTVPSGSNIILGYSHFIKTVEDLMEIVSTTIGNCRYGIAFSEASGERLIRYEGNDNKLVEDAVENLKRIASGHTFIIIIKDAYPISILNQIKLCQEVGTVFAATANPIKVILAKSENGNGVMGVIDGFSPLGVEAEKDKINRRELLRKIGYKS</sequence>
<gene>
    <name evidence="1" type="ORF">OXIME_000917</name>
</gene>
<dbReference type="Gene3D" id="3.40.1520.10">
    <property type="entry name" value="Ta1353-like"/>
    <property type="match status" value="1"/>
</dbReference>
<dbReference type="GeneID" id="95967652"/>
<dbReference type="PANTHER" id="PTHR36155">
    <property type="entry name" value="BLL5354 PROTEIN"/>
    <property type="match status" value="1"/>
</dbReference>
<proteinExistence type="predicted"/>
<dbReference type="Pfam" id="PF04008">
    <property type="entry name" value="Adenosine_kin"/>
    <property type="match status" value="1"/>
</dbReference>
<dbReference type="InterPro" id="IPR036902">
    <property type="entry name" value="Ta1353-like_sf"/>
</dbReference>
<dbReference type="AlphaFoldDB" id="A0AAX4NGQ6"/>
<dbReference type="PANTHER" id="PTHR36155:SF1">
    <property type="entry name" value="BLL5354 PROTEIN"/>
    <property type="match status" value="1"/>
</dbReference>
<keyword evidence="1" id="KW-0808">Transferase</keyword>
<dbReference type="InterPro" id="IPR007153">
    <property type="entry name" value="Adenosine_kinase"/>
</dbReference>
<dbReference type="Proteomes" id="UP001451606">
    <property type="component" value="Chromosome"/>
</dbReference>
<dbReference type="KEGG" id="omr:OXIME_000917"/>
<dbReference type="SUPFAM" id="SSF103165">
    <property type="entry name" value="Ta1353-like"/>
    <property type="match status" value="1"/>
</dbReference>
<keyword evidence="2" id="KW-1185">Reference proteome</keyword>
<keyword evidence="1" id="KW-0418">Kinase</keyword>
<accession>A0AAX4NGQ6</accession>
<evidence type="ECO:0000313" key="2">
    <source>
        <dbReference type="Proteomes" id="UP001451606"/>
    </source>
</evidence>
<organism evidence="1 2">
    <name type="scientific">Oxyplasma meridianum</name>
    <dbReference type="NCBI Taxonomy" id="3073602"/>
    <lineage>
        <taxon>Archaea</taxon>
        <taxon>Methanobacteriati</taxon>
        <taxon>Thermoplasmatota</taxon>
        <taxon>Thermoplasmata</taxon>
        <taxon>Thermoplasmatales</taxon>
        <taxon>Thermoplasmataceae</taxon>
        <taxon>Oxyplasma</taxon>
    </lineage>
</organism>
<evidence type="ECO:0000313" key="1">
    <source>
        <dbReference type="EMBL" id="WYY00350.1"/>
    </source>
</evidence>
<protein>
    <submittedName>
        <fullName evidence="1">Adenosine-specific kinase</fullName>
    </submittedName>
</protein>
<dbReference type="GO" id="GO:0016301">
    <property type="term" value="F:kinase activity"/>
    <property type="evidence" value="ECO:0007669"/>
    <property type="project" value="UniProtKB-KW"/>
</dbReference>
<reference evidence="1 2" key="1">
    <citation type="submission" date="2023-09" db="EMBL/GenBank/DDBJ databases">
        <authorList>
            <person name="Golyshina O.V."/>
            <person name="Lunev E.A."/>
            <person name="Bargiela R."/>
            <person name="Gaines M.C."/>
            <person name="Daum B."/>
            <person name="Bale N.J."/>
            <person name="Koenen M."/>
            <person name="Sinninghe Damst J.S."/>
            <person name="Yakimov M."/>
            <person name="Golyshin P.N."/>
        </authorList>
    </citation>
    <scope>NUCLEOTIDE SEQUENCE [LARGE SCALE GENOMIC DNA]</scope>
    <source>
        <strain evidence="1 2">M1</strain>
    </source>
</reference>
<name>A0AAX4NGQ6_9ARCH</name>